<feature type="domain" description="Dynein heavy chain tail" evidence="1">
    <location>
        <begin position="253"/>
        <end position="323"/>
    </location>
</feature>
<accession>A0A667XMW0</accession>
<evidence type="ECO:0000313" key="2">
    <source>
        <dbReference type="Ensembl" id="ENSMMDP00005016597.1"/>
    </source>
</evidence>
<proteinExistence type="predicted"/>
<dbReference type="AlphaFoldDB" id="A0A667XMW0"/>
<dbReference type="Proteomes" id="UP000472263">
    <property type="component" value="Chromosome 17"/>
</dbReference>
<dbReference type="Pfam" id="PF08385">
    <property type="entry name" value="DHC_N1"/>
    <property type="match status" value="3"/>
</dbReference>
<name>A0A667XMW0_9TELE</name>
<reference evidence="2" key="3">
    <citation type="submission" date="2025-09" db="UniProtKB">
        <authorList>
            <consortium name="Ensembl"/>
        </authorList>
    </citation>
    <scope>IDENTIFICATION</scope>
</reference>
<evidence type="ECO:0000259" key="1">
    <source>
        <dbReference type="Pfam" id="PF08385"/>
    </source>
</evidence>
<reference evidence="2" key="1">
    <citation type="submission" date="2019-06" db="EMBL/GenBank/DDBJ databases">
        <authorList>
            <consortium name="Wellcome Sanger Institute Data Sharing"/>
        </authorList>
    </citation>
    <scope>NUCLEOTIDE SEQUENCE [LARGE SCALE GENOMIC DNA]</scope>
</reference>
<dbReference type="PANTHER" id="PTHR46532:SF11">
    <property type="entry name" value="DYNEIN AXONEMAL HEAVY CHAIN 12"/>
    <property type="match status" value="1"/>
</dbReference>
<dbReference type="GO" id="GO:0051959">
    <property type="term" value="F:dynein light intermediate chain binding"/>
    <property type="evidence" value="ECO:0007669"/>
    <property type="project" value="InterPro"/>
</dbReference>
<dbReference type="GO" id="GO:0005858">
    <property type="term" value="C:axonemal dynein complex"/>
    <property type="evidence" value="ECO:0007669"/>
    <property type="project" value="TreeGrafter"/>
</dbReference>
<dbReference type="Ensembl" id="ENSMMDT00005017026.1">
    <property type="protein sequence ID" value="ENSMMDP00005016597.1"/>
    <property type="gene ID" value="ENSMMDG00005008397.1"/>
</dbReference>
<dbReference type="GeneTree" id="ENSGT00940000154076"/>
<feature type="domain" description="Dynein heavy chain tail" evidence="1">
    <location>
        <begin position="171"/>
        <end position="227"/>
    </location>
</feature>
<feature type="domain" description="Dynein heavy chain tail" evidence="1">
    <location>
        <begin position="439"/>
        <end position="528"/>
    </location>
</feature>
<dbReference type="InterPro" id="IPR013594">
    <property type="entry name" value="Dynein_heavy_tail"/>
</dbReference>
<keyword evidence="3" id="KW-1185">Reference proteome</keyword>
<organism evidence="2 3">
    <name type="scientific">Myripristis murdjan</name>
    <name type="common">pinecone soldierfish</name>
    <dbReference type="NCBI Taxonomy" id="586833"/>
    <lineage>
        <taxon>Eukaryota</taxon>
        <taxon>Metazoa</taxon>
        <taxon>Chordata</taxon>
        <taxon>Craniata</taxon>
        <taxon>Vertebrata</taxon>
        <taxon>Euteleostomi</taxon>
        <taxon>Actinopterygii</taxon>
        <taxon>Neopterygii</taxon>
        <taxon>Teleostei</taxon>
        <taxon>Neoteleostei</taxon>
        <taxon>Acanthomorphata</taxon>
        <taxon>Holocentriformes</taxon>
        <taxon>Holocentridae</taxon>
        <taxon>Myripristis</taxon>
    </lineage>
</organism>
<dbReference type="GO" id="GO:0007018">
    <property type="term" value="P:microtubule-based movement"/>
    <property type="evidence" value="ECO:0007669"/>
    <property type="project" value="InterPro"/>
</dbReference>
<protein>
    <recommendedName>
        <fullName evidence="1">Dynein heavy chain tail domain-containing protein</fullName>
    </recommendedName>
</protein>
<dbReference type="PANTHER" id="PTHR46532">
    <property type="entry name" value="MALE FERTILITY FACTOR KL5"/>
    <property type="match status" value="1"/>
</dbReference>
<dbReference type="InterPro" id="IPR026983">
    <property type="entry name" value="DHC"/>
</dbReference>
<dbReference type="GO" id="GO:0045505">
    <property type="term" value="F:dynein intermediate chain binding"/>
    <property type="evidence" value="ECO:0007669"/>
    <property type="project" value="InterPro"/>
</dbReference>
<reference evidence="2" key="2">
    <citation type="submission" date="2025-08" db="UniProtKB">
        <authorList>
            <consortium name="Ensembl"/>
        </authorList>
    </citation>
    <scope>IDENTIFICATION</scope>
</reference>
<sequence>MRGDPEGSTSLTQPLANDKRLDVIRDFTLKSFRLNPDKWQAFILENCNRAIIGRFFDTPDLSSLFVQVDAASELRVALGLSQDLGGKAICFAKGALLVAGCRLLVVSCWLQVVCRLLRSMCPAEVAEDMYEHIDQLQNKVLEVKGQVQEQTFLPPPGSSAVLEDAAGRKWLHTLESVVIMWAEQVCELLQQDWAQDVQDRHKLLPQDEFDFWKKRLLNLQGVHTQVRLTCWTCRVSTHRYGSPAGPAVCPHTEDIVLHMEPLQKILQDIEHMDYTVLQVRGSMVALLDAVSELWSRSQFYCRPRRMVTLLQELCNNFISMVCLLHAHPSISPFKINIKQYNSVFRCVCVLYGEMFDLDSRLPRQQEVYCVCVELYQLEGVELPGSGGGAMTNTLLSVYDEFLQSVKVLAESKCDATSPQDQVTVSTELLAVMSHVTKLRLFQVLQMFGFLLARPLVQEQLRPALGRLVQMLSGELDRAQLLLQDATGSAGKNTPPAAGRLHRAHQLRQRVELTMKNFRAIQHLYVHTEHTHTHTHTHTDTHTHTHTHTHL</sequence>
<evidence type="ECO:0000313" key="3">
    <source>
        <dbReference type="Proteomes" id="UP000472263"/>
    </source>
</evidence>
<dbReference type="InParanoid" id="A0A667XMW0"/>